<accession>X6PAS7</accession>
<keyword evidence="3" id="KW-0648">Protein biosynthesis</keyword>
<comment type="caution">
    <text evidence="3">The sequence shown here is derived from an EMBL/GenBank/DDBJ whole genome shotgun (WGS) entry which is preliminary data.</text>
</comment>
<feature type="compositionally biased region" description="Basic and acidic residues" evidence="1">
    <location>
        <begin position="204"/>
        <end position="228"/>
    </location>
</feature>
<dbReference type="AlphaFoldDB" id="X6PAS7"/>
<organism evidence="3 4">
    <name type="scientific">Reticulomyxa filosa</name>
    <dbReference type="NCBI Taxonomy" id="46433"/>
    <lineage>
        <taxon>Eukaryota</taxon>
        <taxon>Sar</taxon>
        <taxon>Rhizaria</taxon>
        <taxon>Retaria</taxon>
        <taxon>Foraminifera</taxon>
        <taxon>Monothalamids</taxon>
        <taxon>Reticulomyxidae</taxon>
        <taxon>Reticulomyxa</taxon>
    </lineage>
</organism>
<sequence length="274" mass="31305">MINSGSILLHELRSSNPRTKYSVGQRISSGDFIEQYQTDLDLAFSSVLVTNVKLMESAVVPKEKSKRHPFADFFSPYFGLGVVILAVSVLWCLLLRAEDGETDDLRLKQLQEEKRKFELKYGLIEEDSLDRTEKEILESVEMADNTKETTGTQGETKTSSTDAQPQTQTQIQTETQDQAQIQPQTQDPNGEKNATSQYAYRASVVDEVKHVKNPEERESVDLDQIKDPGKKRRKTQEYLNNLWDDKTQKAPKAAAEEEEDEQDEQDEHDEQDEE</sequence>
<keyword evidence="2" id="KW-1133">Transmembrane helix</keyword>
<keyword evidence="4" id="KW-1185">Reference proteome</keyword>
<evidence type="ECO:0000256" key="2">
    <source>
        <dbReference type="SAM" id="Phobius"/>
    </source>
</evidence>
<dbReference type="Proteomes" id="UP000023152">
    <property type="component" value="Unassembled WGS sequence"/>
</dbReference>
<gene>
    <name evidence="3" type="ORF">RFI_02345</name>
</gene>
<name>X6PAS7_RETFI</name>
<keyword evidence="2" id="KW-0812">Transmembrane</keyword>
<keyword evidence="2" id="KW-0472">Membrane</keyword>
<evidence type="ECO:0000256" key="1">
    <source>
        <dbReference type="SAM" id="MobiDB-lite"/>
    </source>
</evidence>
<feature type="region of interest" description="Disordered" evidence="1">
    <location>
        <begin position="139"/>
        <end position="274"/>
    </location>
</feature>
<keyword evidence="3" id="KW-0396">Initiation factor</keyword>
<feature type="compositionally biased region" description="Acidic residues" evidence="1">
    <location>
        <begin position="256"/>
        <end position="274"/>
    </location>
</feature>
<evidence type="ECO:0000313" key="3">
    <source>
        <dbReference type="EMBL" id="ETO34747.1"/>
    </source>
</evidence>
<proteinExistence type="predicted"/>
<dbReference type="GO" id="GO:0003743">
    <property type="term" value="F:translation initiation factor activity"/>
    <property type="evidence" value="ECO:0007669"/>
    <property type="project" value="UniProtKB-KW"/>
</dbReference>
<dbReference type="EMBL" id="ASPP01002308">
    <property type="protein sequence ID" value="ETO34747.1"/>
    <property type="molecule type" value="Genomic_DNA"/>
</dbReference>
<reference evidence="3 4" key="1">
    <citation type="journal article" date="2013" name="Curr. Biol.">
        <title>The Genome of the Foraminiferan Reticulomyxa filosa.</title>
        <authorList>
            <person name="Glockner G."/>
            <person name="Hulsmann N."/>
            <person name="Schleicher M."/>
            <person name="Noegel A.A."/>
            <person name="Eichinger L."/>
            <person name="Gallinger C."/>
            <person name="Pawlowski J."/>
            <person name="Sierra R."/>
            <person name="Euteneuer U."/>
            <person name="Pillet L."/>
            <person name="Moustafa A."/>
            <person name="Platzer M."/>
            <person name="Groth M."/>
            <person name="Szafranski K."/>
            <person name="Schliwa M."/>
        </authorList>
    </citation>
    <scope>NUCLEOTIDE SEQUENCE [LARGE SCALE GENOMIC DNA]</scope>
</reference>
<feature type="transmembrane region" description="Helical" evidence="2">
    <location>
        <begin position="77"/>
        <end position="97"/>
    </location>
</feature>
<feature type="compositionally biased region" description="Low complexity" evidence="1">
    <location>
        <begin position="148"/>
        <end position="186"/>
    </location>
</feature>
<evidence type="ECO:0000313" key="4">
    <source>
        <dbReference type="Proteomes" id="UP000023152"/>
    </source>
</evidence>
<protein>
    <submittedName>
        <fullName evidence="3">Translation initiation factor subunit eIF4G like protein</fullName>
    </submittedName>
</protein>